<gene>
    <name evidence="2" type="ORF">GCM10023198_33160</name>
</gene>
<protein>
    <recommendedName>
        <fullName evidence="4">Secreted protein</fullName>
    </recommendedName>
</protein>
<evidence type="ECO:0000313" key="3">
    <source>
        <dbReference type="Proteomes" id="UP001500843"/>
    </source>
</evidence>
<sequence length="225" mass="23938">MIRAWIRAHRLVAGAILALTMIGIATGLHLSTSEGLAGAHPSPMAPSTPAPEPVLPSRAPDTHEDKSAPDPTPSDFARHVADLLFTWDTTTDDRDAIVEQILAVADPTGVETPGLVTDLEAYLPDEAWWNQLRQYRAAQWFDIETAAVPEEWTDAETRGETDGLPPGATAVTVSGTLHRAGDVAGELQSASADMALTVFVACTEDGCAVLRLGAPGEVLDRERLL</sequence>
<proteinExistence type="predicted"/>
<feature type="compositionally biased region" description="Pro residues" evidence="1">
    <location>
        <begin position="43"/>
        <end position="54"/>
    </location>
</feature>
<name>A0ABP8XH28_9MICO</name>
<organism evidence="2 3">
    <name type="scientific">Promicromonospora umidemergens</name>
    <dbReference type="NCBI Taxonomy" id="629679"/>
    <lineage>
        <taxon>Bacteria</taxon>
        <taxon>Bacillati</taxon>
        <taxon>Actinomycetota</taxon>
        <taxon>Actinomycetes</taxon>
        <taxon>Micrococcales</taxon>
        <taxon>Promicromonosporaceae</taxon>
        <taxon>Promicromonospora</taxon>
    </lineage>
</organism>
<keyword evidence="3" id="KW-1185">Reference proteome</keyword>
<comment type="caution">
    <text evidence="2">The sequence shown here is derived from an EMBL/GenBank/DDBJ whole genome shotgun (WGS) entry which is preliminary data.</text>
</comment>
<dbReference type="EMBL" id="BAABHM010000013">
    <property type="protein sequence ID" value="GAA4707995.1"/>
    <property type="molecule type" value="Genomic_DNA"/>
</dbReference>
<evidence type="ECO:0000256" key="1">
    <source>
        <dbReference type="SAM" id="MobiDB-lite"/>
    </source>
</evidence>
<accession>A0ABP8XH28</accession>
<dbReference type="Proteomes" id="UP001500843">
    <property type="component" value="Unassembled WGS sequence"/>
</dbReference>
<evidence type="ECO:0000313" key="2">
    <source>
        <dbReference type="EMBL" id="GAA4707995.1"/>
    </source>
</evidence>
<reference evidence="3" key="1">
    <citation type="journal article" date="2019" name="Int. J. Syst. Evol. Microbiol.">
        <title>The Global Catalogue of Microorganisms (GCM) 10K type strain sequencing project: providing services to taxonomists for standard genome sequencing and annotation.</title>
        <authorList>
            <consortium name="The Broad Institute Genomics Platform"/>
            <consortium name="The Broad Institute Genome Sequencing Center for Infectious Disease"/>
            <person name="Wu L."/>
            <person name="Ma J."/>
        </authorList>
    </citation>
    <scope>NUCLEOTIDE SEQUENCE [LARGE SCALE GENOMIC DNA]</scope>
    <source>
        <strain evidence="3">JCM 17975</strain>
    </source>
</reference>
<feature type="region of interest" description="Disordered" evidence="1">
    <location>
        <begin position="35"/>
        <end position="75"/>
    </location>
</feature>
<dbReference type="RefSeq" id="WP_253873278.1">
    <property type="nucleotide sequence ID" value="NZ_BAABHM010000013.1"/>
</dbReference>
<evidence type="ECO:0008006" key="4">
    <source>
        <dbReference type="Google" id="ProtNLM"/>
    </source>
</evidence>